<dbReference type="GO" id="GO:0004326">
    <property type="term" value="F:tetrahydrofolylpolyglutamate synthase activity"/>
    <property type="evidence" value="ECO:0007669"/>
    <property type="project" value="UniProtKB-EC"/>
</dbReference>
<sequence length="197" mass="21459">CAGRSPCWTTRSGGCRRWSTSPAPTARAPAAPFCARWPKPPAGVSTSTPRRTSCASTSASAWPARSSRSKRWRTCWPRWRNATPARRSPSSRSPPPRPSCCSAACRPTCWCWKPASAAATTRPTWWTGRRRRPSPPCPWTTWSSWATRSTPSPSRRPASSSPACPAPSAPTRPSPCWSARRRRRARPCSRAGGTGGS</sequence>
<evidence type="ECO:0000256" key="1">
    <source>
        <dbReference type="SAM" id="MobiDB-lite"/>
    </source>
</evidence>
<feature type="non-terminal residue" evidence="2">
    <location>
        <position position="1"/>
    </location>
</feature>
<feature type="compositionally biased region" description="Low complexity" evidence="1">
    <location>
        <begin position="45"/>
        <end position="66"/>
    </location>
</feature>
<dbReference type="EC" id="6.3.2.17" evidence="2"/>
<feature type="compositionally biased region" description="Low complexity" evidence="1">
    <location>
        <begin position="139"/>
        <end position="163"/>
    </location>
</feature>
<evidence type="ECO:0000313" key="2">
    <source>
        <dbReference type="EMBL" id="CAA9210170.1"/>
    </source>
</evidence>
<dbReference type="EMBL" id="CADCTL010000003">
    <property type="protein sequence ID" value="CAA9210170.1"/>
    <property type="molecule type" value="Genomic_DNA"/>
</dbReference>
<feature type="compositionally biased region" description="Low complexity" evidence="1">
    <location>
        <begin position="18"/>
        <end position="37"/>
    </location>
</feature>
<name>A0A6J4GZE5_9PROT</name>
<gene>
    <name evidence="2" type="ORF">AVDCRST_MAG04-68</name>
</gene>
<feature type="compositionally biased region" description="Pro residues" evidence="1">
    <location>
        <begin position="164"/>
        <end position="173"/>
    </location>
</feature>
<feature type="region of interest" description="Disordered" evidence="1">
    <location>
        <begin position="122"/>
        <end position="197"/>
    </location>
</feature>
<proteinExistence type="predicted"/>
<keyword evidence="2" id="KW-0436">Ligase</keyword>
<accession>A0A6J4GZE5</accession>
<reference evidence="2" key="1">
    <citation type="submission" date="2020-02" db="EMBL/GenBank/DDBJ databases">
        <authorList>
            <person name="Meier V. D."/>
        </authorList>
    </citation>
    <scope>NUCLEOTIDE SEQUENCE</scope>
    <source>
        <strain evidence="2">AVDCRST_MAG04</strain>
    </source>
</reference>
<protein>
    <submittedName>
        <fullName evidence="2">Dihydrofolate synthase @ Folylpolyglutamate synthase</fullName>
        <ecNumber evidence="2">6.3.2.12</ecNumber>
        <ecNumber evidence="2">6.3.2.17</ecNumber>
    </submittedName>
</protein>
<dbReference type="AlphaFoldDB" id="A0A6J4GZE5"/>
<feature type="non-terminal residue" evidence="2">
    <location>
        <position position="197"/>
    </location>
</feature>
<dbReference type="EC" id="6.3.2.12" evidence="2"/>
<feature type="region of interest" description="Disordered" evidence="1">
    <location>
        <begin position="1"/>
        <end position="69"/>
    </location>
</feature>
<dbReference type="GO" id="GO:0008841">
    <property type="term" value="F:dihydrofolate synthase activity"/>
    <property type="evidence" value="ECO:0007669"/>
    <property type="project" value="UniProtKB-EC"/>
</dbReference>
<organism evidence="2">
    <name type="scientific">uncultured Acetobacteraceae bacterium</name>
    <dbReference type="NCBI Taxonomy" id="169975"/>
    <lineage>
        <taxon>Bacteria</taxon>
        <taxon>Pseudomonadati</taxon>
        <taxon>Pseudomonadota</taxon>
        <taxon>Alphaproteobacteria</taxon>
        <taxon>Acetobacterales</taxon>
        <taxon>Acetobacteraceae</taxon>
        <taxon>environmental samples</taxon>
    </lineage>
</organism>